<dbReference type="STRING" id="1231392.OCGS_2176"/>
<dbReference type="AlphaFoldDB" id="K2HAZ1"/>
<proteinExistence type="predicted"/>
<dbReference type="OrthoDB" id="9781892at2"/>
<reference evidence="2 3" key="1">
    <citation type="journal article" date="2012" name="J. Bacteriol.">
        <title>Draft Genome Sequence of Oceaniovalibus guishaninsula JLT2003T.</title>
        <authorList>
            <person name="Tang K."/>
            <person name="Liu K."/>
            <person name="Jiao N."/>
        </authorList>
    </citation>
    <scope>NUCLEOTIDE SEQUENCE [LARGE SCALE GENOMIC DNA]</scope>
    <source>
        <strain evidence="2 3">JLT2003</strain>
    </source>
</reference>
<comment type="caution">
    <text evidence="2">The sequence shown here is derived from an EMBL/GenBank/DDBJ whole genome shotgun (WGS) entry which is preliminary data.</text>
</comment>
<dbReference type="eggNOG" id="COG0859">
    <property type="taxonomic scope" value="Bacteria"/>
</dbReference>
<keyword evidence="3" id="KW-1185">Reference proteome</keyword>
<evidence type="ECO:0000313" key="2">
    <source>
        <dbReference type="EMBL" id="EKE43842.1"/>
    </source>
</evidence>
<dbReference type="RefSeq" id="WP_007427328.1">
    <property type="nucleotide sequence ID" value="NZ_AMGO01000047.1"/>
</dbReference>
<dbReference type="Proteomes" id="UP000006765">
    <property type="component" value="Unassembled WGS sequence"/>
</dbReference>
<name>K2HAZ1_9RHOB</name>
<evidence type="ECO:0000256" key="1">
    <source>
        <dbReference type="SAM" id="MobiDB-lite"/>
    </source>
</evidence>
<accession>K2HAZ1</accession>
<sequence>MNRSVAPAKMLRGDDPRDLAHAILRDGNRGAVARLAQMALAGDEAATEALFARVVEPLCDGFTAQGALACDRVMAQVIDASRSVPACAPLTRAMAAEGIDGEGGLLARAGWGTHGRVGGAAAPRRIGVLSRVTLGADLAITVPLIRGLAARWPDAEIVYFGPPVGQAAAEAAGARFVSTEYGRRVGLAARLNAWADLRASLRQETAGLGPADWLLVDPDSRLTQLGLLAPGPRLAYRRLPSRTAAGGISGRHRPRLVRPHLRHGHPRHPAAPASRRCGLVRNGAARAGDRCTPACRRGLRHRRQRGQAGRPRIRGRSAARPCRGGLPHSAVARGRSG</sequence>
<dbReference type="EMBL" id="AMGO01000047">
    <property type="protein sequence ID" value="EKE43842.1"/>
    <property type="molecule type" value="Genomic_DNA"/>
</dbReference>
<organism evidence="2 3">
    <name type="scientific">Oceaniovalibus guishaninsula JLT2003</name>
    <dbReference type="NCBI Taxonomy" id="1231392"/>
    <lineage>
        <taxon>Bacteria</taxon>
        <taxon>Pseudomonadati</taxon>
        <taxon>Pseudomonadota</taxon>
        <taxon>Alphaproteobacteria</taxon>
        <taxon>Rhodobacterales</taxon>
        <taxon>Roseobacteraceae</taxon>
        <taxon>Oceaniovalibus</taxon>
    </lineage>
</organism>
<evidence type="ECO:0000313" key="3">
    <source>
        <dbReference type="Proteomes" id="UP000006765"/>
    </source>
</evidence>
<feature type="compositionally biased region" description="Basic residues" evidence="1">
    <location>
        <begin position="300"/>
        <end position="317"/>
    </location>
</feature>
<protein>
    <submittedName>
        <fullName evidence="2">Uncharacterized protein</fullName>
    </submittedName>
</protein>
<feature type="region of interest" description="Disordered" evidence="1">
    <location>
        <begin position="300"/>
        <end position="337"/>
    </location>
</feature>
<gene>
    <name evidence="2" type="ORF">OCGS_2176</name>
</gene>